<protein>
    <submittedName>
        <fullName evidence="3">Uncharacterized protein</fullName>
    </submittedName>
</protein>
<feature type="compositionally biased region" description="Basic and acidic residues" evidence="1">
    <location>
        <begin position="76"/>
        <end position="85"/>
    </location>
</feature>
<evidence type="ECO:0000313" key="3">
    <source>
        <dbReference type="EMBL" id="KAK8048052.1"/>
    </source>
</evidence>
<evidence type="ECO:0000256" key="2">
    <source>
        <dbReference type="SAM" id="Phobius"/>
    </source>
</evidence>
<feature type="compositionally biased region" description="Basic residues" evidence="1">
    <location>
        <begin position="66"/>
        <end position="75"/>
    </location>
</feature>
<gene>
    <name evidence="3" type="ORF">PG996_016116</name>
</gene>
<feature type="compositionally biased region" description="Basic and acidic residues" evidence="1">
    <location>
        <begin position="1"/>
        <end position="19"/>
    </location>
</feature>
<organism evidence="3 4">
    <name type="scientific">Apiospora saccharicola</name>
    <dbReference type="NCBI Taxonomy" id="335842"/>
    <lineage>
        <taxon>Eukaryota</taxon>
        <taxon>Fungi</taxon>
        <taxon>Dikarya</taxon>
        <taxon>Ascomycota</taxon>
        <taxon>Pezizomycotina</taxon>
        <taxon>Sordariomycetes</taxon>
        <taxon>Xylariomycetidae</taxon>
        <taxon>Amphisphaeriales</taxon>
        <taxon>Apiosporaceae</taxon>
        <taxon>Apiospora</taxon>
    </lineage>
</organism>
<accession>A0ABR1TNL7</accession>
<keyword evidence="2" id="KW-1133">Transmembrane helix</keyword>
<feature type="transmembrane region" description="Helical" evidence="2">
    <location>
        <begin position="183"/>
        <end position="206"/>
    </location>
</feature>
<dbReference type="EMBL" id="JAQQWM010000009">
    <property type="protein sequence ID" value="KAK8048052.1"/>
    <property type="molecule type" value="Genomic_DNA"/>
</dbReference>
<reference evidence="3 4" key="1">
    <citation type="submission" date="2023-01" db="EMBL/GenBank/DDBJ databases">
        <title>Analysis of 21 Apiospora genomes using comparative genomics revels a genus with tremendous synthesis potential of carbohydrate active enzymes and secondary metabolites.</title>
        <authorList>
            <person name="Sorensen T."/>
        </authorList>
    </citation>
    <scope>NUCLEOTIDE SEQUENCE [LARGE SCALE GENOMIC DNA]</scope>
    <source>
        <strain evidence="3 4">CBS 83171</strain>
    </source>
</reference>
<feature type="compositionally biased region" description="Basic and acidic residues" evidence="1">
    <location>
        <begin position="254"/>
        <end position="264"/>
    </location>
</feature>
<comment type="caution">
    <text evidence="3">The sequence shown here is derived from an EMBL/GenBank/DDBJ whole genome shotgun (WGS) entry which is preliminary data.</text>
</comment>
<evidence type="ECO:0000313" key="4">
    <source>
        <dbReference type="Proteomes" id="UP001446871"/>
    </source>
</evidence>
<feature type="compositionally biased region" description="Basic and acidic residues" evidence="1">
    <location>
        <begin position="275"/>
        <end position="286"/>
    </location>
</feature>
<evidence type="ECO:0000256" key="1">
    <source>
        <dbReference type="SAM" id="MobiDB-lite"/>
    </source>
</evidence>
<keyword evidence="2" id="KW-0472">Membrane</keyword>
<feature type="region of interest" description="Disordered" evidence="1">
    <location>
        <begin position="37"/>
        <end position="143"/>
    </location>
</feature>
<name>A0ABR1TNL7_9PEZI</name>
<keyword evidence="2" id="KW-0812">Transmembrane</keyword>
<dbReference type="Proteomes" id="UP001446871">
    <property type="component" value="Unassembled WGS sequence"/>
</dbReference>
<feature type="region of interest" description="Disordered" evidence="1">
    <location>
        <begin position="212"/>
        <end position="286"/>
    </location>
</feature>
<feature type="compositionally biased region" description="Basic and acidic residues" evidence="1">
    <location>
        <begin position="47"/>
        <end position="65"/>
    </location>
</feature>
<proteinExistence type="predicted"/>
<feature type="region of interest" description="Disordered" evidence="1">
    <location>
        <begin position="1"/>
        <end position="23"/>
    </location>
</feature>
<keyword evidence="4" id="KW-1185">Reference proteome</keyword>
<sequence length="286" mass="31196">MPELRFPERRLHAERERDAPAGTTHLEVNYIGITKQFSTKRTAMSRSVRDRDNCGGKHEGQEDKPKRKGLRRSRAKRDDAPKGENDGVGVEGIFPTPTATRPGTMSVIPTPGIPTVPSSKTTKTTRHPIFTGKPTPPSPTTTRRTGFFASGRPHTGGDWGRPNNNFFRPHHRNGGSPPALPPYAVALIAFGVLFIILGTIATTVCCRASAKRRNQNISTTPASKSAKSAFGDDGDDTESMVPVSVRDLPITKVPELEGTPRTESRYGPLGPVIPELHDQLRPSELR</sequence>